<evidence type="ECO:0000259" key="1">
    <source>
        <dbReference type="Pfam" id="PF00349"/>
    </source>
</evidence>
<reference evidence="2 3" key="1">
    <citation type="submission" date="2017-12" db="EMBL/GenBank/DDBJ databases">
        <title>High-resolution comparative analysis of great ape genomes.</title>
        <authorList>
            <person name="Pollen A."/>
            <person name="Hastie A."/>
            <person name="Hormozdiari F."/>
            <person name="Dougherty M."/>
            <person name="Liu R."/>
            <person name="Chaisson M."/>
            <person name="Hoppe E."/>
            <person name="Hill C."/>
            <person name="Pang A."/>
            <person name="Hillier L."/>
            <person name="Baker C."/>
            <person name="Armstrong J."/>
            <person name="Shendure J."/>
            <person name="Paten B."/>
            <person name="Wilson R."/>
            <person name="Chao H."/>
            <person name="Schneider V."/>
            <person name="Ventura M."/>
            <person name="Kronenberg Z."/>
            <person name="Murali S."/>
            <person name="Gordon D."/>
            <person name="Cantsilieris S."/>
            <person name="Munson K."/>
            <person name="Nelson B."/>
            <person name="Raja A."/>
            <person name="Underwood J."/>
            <person name="Diekhans M."/>
            <person name="Fiddes I."/>
            <person name="Haussler D."/>
            <person name="Eichler E."/>
        </authorList>
    </citation>
    <scope>NUCLEOTIDE SEQUENCE [LARGE SCALE GENOMIC DNA]</scope>
    <source>
        <strain evidence="2">Yerkes chimp pedigree #C0471</strain>
    </source>
</reference>
<proteinExistence type="predicted"/>
<feature type="non-terminal residue" evidence="2">
    <location>
        <position position="1"/>
    </location>
</feature>
<dbReference type="SUPFAM" id="SSF53067">
    <property type="entry name" value="Actin-like ATPase domain"/>
    <property type="match status" value="1"/>
</dbReference>
<accession>A0A2J8J5T7</accession>
<evidence type="ECO:0000313" key="3">
    <source>
        <dbReference type="Proteomes" id="UP000236370"/>
    </source>
</evidence>
<feature type="domain" description="Hexokinase N-terminal" evidence="1">
    <location>
        <begin position="2"/>
        <end position="50"/>
    </location>
</feature>
<dbReference type="Proteomes" id="UP000236370">
    <property type="component" value="Unassembled WGS sequence"/>
</dbReference>
<dbReference type="UniPathway" id="UPA00242"/>
<dbReference type="AlphaFoldDB" id="A0A2J8J5T7"/>
<comment type="caution">
    <text evidence="2">The sequence shown here is derived from an EMBL/GenBank/DDBJ whole genome shotgun (WGS) entry which is preliminary data.</text>
</comment>
<dbReference type="GO" id="GO:0016773">
    <property type="term" value="F:phosphotransferase activity, alcohol group as acceptor"/>
    <property type="evidence" value="ECO:0007669"/>
    <property type="project" value="InterPro"/>
</dbReference>
<dbReference type="EMBL" id="NBAG03000516">
    <property type="protein sequence ID" value="PNI18136.1"/>
    <property type="molecule type" value="Genomic_DNA"/>
</dbReference>
<evidence type="ECO:0000313" key="2">
    <source>
        <dbReference type="EMBL" id="PNI18136.1"/>
    </source>
</evidence>
<gene>
    <name evidence="2" type="ORF">CK820_G0050481</name>
</gene>
<name>A0A2J8J5T7_PANTR</name>
<dbReference type="InterPro" id="IPR022672">
    <property type="entry name" value="Hexokinase_N"/>
</dbReference>
<dbReference type="GO" id="GO:0019318">
    <property type="term" value="P:hexose metabolic process"/>
    <property type="evidence" value="ECO:0007669"/>
    <property type="project" value="UniProtKB-UniPathway"/>
</dbReference>
<sequence>LQQFKVTRAQLQQIQASLLGSMEQALRGQPSPAPAVRMLPTYVGSTPHGTDFAGLRNLGSGQRALVLPAAWLSVTCLPSRARRLRGAGAGGHRGLTACFVGDSNWH</sequence>
<organism evidence="2 3">
    <name type="scientific">Pan troglodytes</name>
    <name type="common">Chimpanzee</name>
    <dbReference type="NCBI Taxonomy" id="9598"/>
    <lineage>
        <taxon>Eukaryota</taxon>
        <taxon>Metazoa</taxon>
        <taxon>Chordata</taxon>
        <taxon>Craniata</taxon>
        <taxon>Vertebrata</taxon>
        <taxon>Euteleostomi</taxon>
        <taxon>Mammalia</taxon>
        <taxon>Eutheria</taxon>
        <taxon>Euarchontoglires</taxon>
        <taxon>Primates</taxon>
        <taxon>Haplorrhini</taxon>
        <taxon>Catarrhini</taxon>
        <taxon>Hominidae</taxon>
        <taxon>Pan</taxon>
    </lineage>
</organism>
<protein>
    <submittedName>
        <fullName evidence="2">HK3 isoform 3</fullName>
    </submittedName>
</protein>
<dbReference type="Pfam" id="PF00349">
    <property type="entry name" value="Hexokinase_1"/>
    <property type="match status" value="1"/>
</dbReference>
<dbReference type="InterPro" id="IPR043129">
    <property type="entry name" value="ATPase_NBD"/>
</dbReference>
<dbReference type="GO" id="GO:0005524">
    <property type="term" value="F:ATP binding"/>
    <property type="evidence" value="ECO:0007669"/>
    <property type="project" value="InterPro"/>
</dbReference>